<dbReference type="Proteomes" id="UP000762676">
    <property type="component" value="Unassembled WGS sequence"/>
</dbReference>
<proteinExistence type="predicted"/>
<feature type="compositionally biased region" description="Basic and acidic residues" evidence="2">
    <location>
        <begin position="171"/>
        <end position="187"/>
    </location>
</feature>
<dbReference type="SUPFAM" id="SSF57756">
    <property type="entry name" value="Retrovirus zinc finger-like domains"/>
    <property type="match status" value="1"/>
</dbReference>
<dbReference type="GO" id="GO:0002218">
    <property type="term" value="P:activation of innate immune response"/>
    <property type="evidence" value="ECO:0007669"/>
    <property type="project" value="InterPro"/>
</dbReference>
<dbReference type="SMART" id="SM00343">
    <property type="entry name" value="ZnF_C2HC"/>
    <property type="match status" value="2"/>
</dbReference>
<accession>A0AAV4J5W0</accession>
<dbReference type="InterPro" id="IPR001878">
    <property type="entry name" value="Znf_CCHC"/>
</dbReference>
<dbReference type="InterPro" id="IPR042509">
    <property type="entry name" value="ZCCHC3"/>
</dbReference>
<dbReference type="GO" id="GO:0008270">
    <property type="term" value="F:zinc ion binding"/>
    <property type="evidence" value="ECO:0007669"/>
    <property type="project" value="UniProtKB-KW"/>
</dbReference>
<dbReference type="InterPro" id="IPR036875">
    <property type="entry name" value="Znf_CCHC_sf"/>
</dbReference>
<keyword evidence="1" id="KW-0863">Zinc-finger</keyword>
<evidence type="ECO:0000259" key="3">
    <source>
        <dbReference type="PROSITE" id="PS50158"/>
    </source>
</evidence>
<dbReference type="Gene3D" id="4.10.60.10">
    <property type="entry name" value="Zinc finger, CCHC-type"/>
    <property type="match status" value="1"/>
</dbReference>
<reference evidence="4 5" key="1">
    <citation type="journal article" date="2021" name="Elife">
        <title>Chloroplast acquisition without the gene transfer in kleptoplastic sea slugs, Plakobranchus ocellatus.</title>
        <authorList>
            <person name="Maeda T."/>
            <person name="Takahashi S."/>
            <person name="Yoshida T."/>
            <person name="Shimamura S."/>
            <person name="Takaki Y."/>
            <person name="Nagai Y."/>
            <person name="Toyoda A."/>
            <person name="Suzuki Y."/>
            <person name="Arimoto A."/>
            <person name="Ishii H."/>
            <person name="Satoh N."/>
            <person name="Nishiyama T."/>
            <person name="Hasebe M."/>
            <person name="Maruyama T."/>
            <person name="Minagawa J."/>
            <person name="Obokata J."/>
            <person name="Shigenobu S."/>
        </authorList>
    </citation>
    <scope>NUCLEOTIDE SEQUENCE [LARGE SCALE GENOMIC DNA]</scope>
</reference>
<evidence type="ECO:0000256" key="2">
    <source>
        <dbReference type="SAM" id="MobiDB-lite"/>
    </source>
</evidence>
<protein>
    <submittedName>
        <fullName evidence="4">Nucleic-acid-binding protein from mobile element jockey</fullName>
    </submittedName>
</protein>
<dbReference type="PROSITE" id="PS50158">
    <property type="entry name" value="ZF_CCHC"/>
    <property type="match status" value="1"/>
</dbReference>
<evidence type="ECO:0000256" key="1">
    <source>
        <dbReference type="PROSITE-ProRule" id="PRU00047"/>
    </source>
</evidence>
<dbReference type="AlphaFoldDB" id="A0AAV4J5W0"/>
<name>A0AAV4J5W0_9GAST</name>
<keyword evidence="5" id="KW-1185">Reference proteome</keyword>
<organism evidence="4 5">
    <name type="scientific">Elysia marginata</name>
    <dbReference type="NCBI Taxonomy" id="1093978"/>
    <lineage>
        <taxon>Eukaryota</taxon>
        <taxon>Metazoa</taxon>
        <taxon>Spiralia</taxon>
        <taxon>Lophotrochozoa</taxon>
        <taxon>Mollusca</taxon>
        <taxon>Gastropoda</taxon>
        <taxon>Heterobranchia</taxon>
        <taxon>Euthyneura</taxon>
        <taxon>Panpulmonata</taxon>
        <taxon>Sacoglossa</taxon>
        <taxon>Placobranchoidea</taxon>
        <taxon>Plakobranchidae</taxon>
        <taxon>Elysia</taxon>
    </lineage>
</organism>
<dbReference type="PANTHER" id="PTHR22639:SF3">
    <property type="entry name" value="ZINC FINGER CCHC DOMAIN-CONTAINING PROTEIN 3"/>
    <property type="match status" value="1"/>
</dbReference>
<gene>
    <name evidence="4" type="ORF">ElyMa_006807700</name>
</gene>
<keyword evidence="1" id="KW-0862">Zinc</keyword>
<comment type="caution">
    <text evidence="4">The sequence shown here is derived from an EMBL/GenBank/DDBJ whole genome shotgun (WGS) entry which is preliminary data.</text>
</comment>
<evidence type="ECO:0000313" key="4">
    <source>
        <dbReference type="EMBL" id="GFS16882.1"/>
    </source>
</evidence>
<evidence type="ECO:0000313" key="5">
    <source>
        <dbReference type="Proteomes" id="UP000762676"/>
    </source>
</evidence>
<feature type="domain" description="CCHC-type" evidence="3">
    <location>
        <begin position="67"/>
        <end position="82"/>
    </location>
</feature>
<keyword evidence="1" id="KW-0479">Metal-binding</keyword>
<dbReference type="GO" id="GO:0003690">
    <property type="term" value="F:double-stranded DNA binding"/>
    <property type="evidence" value="ECO:0007669"/>
    <property type="project" value="InterPro"/>
</dbReference>
<dbReference type="GO" id="GO:0003723">
    <property type="term" value="F:RNA binding"/>
    <property type="evidence" value="ECO:0007669"/>
    <property type="project" value="InterPro"/>
</dbReference>
<feature type="region of interest" description="Disordered" evidence="2">
    <location>
        <begin position="166"/>
        <end position="187"/>
    </location>
</feature>
<dbReference type="PANTHER" id="PTHR22639">
    <property type="entry name" value="GAG-RELATED PROTEIN"/>
    <property type="match status" value="1"/>
</dbReference>
<sequence>MEVRRGGEKIRTNVFVLTFDSPTPPAEIKVGYLDLKVRPFVPTPMRCFKCHRYGHGSEKCRRPEAICARCGRTGHKVEECPNDPHCINCRGDHAASDRQCPKYMEEKAILHYRAHQGGTFQQSRAAVVVEVAREIQARYFATVVRKGPTKLGQPQVKKGIHATPALAKAAPPKEKIVRQTTLRDRGQ</sequence>
<dbReference type="EMBL" id="BMAT01013632">
    <property type="protein sequence ID" value="GFS16882.1"/>
    <property type="molecule type" value="Genomic_DNA"/>
</dbReference>